<dbReference type="InterPro" id="IPR046863">
    <property type="entry name" value="MbnP-like_dom"/>
</dbReference>
<keyword evidence="1" id="KW-0175">Coiled coil</keyword>
<keyword evidence="5" id="KW-1185">Reference proteome</keyword>
<organism evidence="4 5">
    <name type="scientific">Stigmatella aurantiaca (strain DW4/3-1)</name>
    <dbReference type="NCBI Taxonomy" id="378806"/>
    <lineage>
        <taxon>Bacteria</taxon>
        <taxon>Pseudomonadati</taxon>
        <taxon>Myxococcota</taxon>
        <taxon>Myxococcia</taxon>
        <taxon>Myxococcales</taxon>
        <taxon>Cystobacterineae</taxon>
        <taxon>Archangiaceae</taxon>
        <taxon>Stigmatella</taxon>
    </lineage>
</organism>
<feature type="signal peptide" evidence="2">
    <location>
        <begin position="1"/>
        <end position="24"/>
    </location>
</feature>
<dbReference type="Proteomes" id="UP000001351">
    <property type="component" value="Chromosome"/>
</dbReference>
<gene>
    <name evidence="4" type="ordered locus">STAUR_0418</name>
</gene>
<dbReference type="Pfam" id="PF20243">
    <property type="entry name" value="MbnP"/>
    <property type="match status" value="1"/>
</dbReference>
<name>E3FQB7_STIAD</name>
<proteinExistence type="predicted"/>
<dbReference type="AlphaFoldDB" id="E3FQB7"/>
<dbReference type="eggNOG" id="ENOG502ZA37">
    <property type="taxonomic scope" value="Bacteria"/>
</dbReference>
<dbReference type="RefSeq" id="WP_013374146.1">
    <property type="nucleotide sequence ID" value="NC_014623.1"/>
</dbReference>
<protein>
    <recommendedName>
        <fullName evidence="3">Copper-binding protein MbnP-like domain-containing protein</fullName>
    </recommendedName>
</protein>
<sequence>MIISLMASPLRSGRALLLAALTFAALPGCGDDASSNPSTLSAEERQQFEQRIAELEASVAQMEAELEKHRADSVASQREKEALTAQIGTLQEQLAEARALLDSQDWEGVLVKLDAARAEVASLQTRIGSLAGQMQLTAALRFGTQPFALDQTYTLASGEKVTFTELRYWLSNLKLLKEDGSAVAIPDSYYLMEHIKEQDVAEASQPNDPTAPRVTLPANRREQVSAISVPAGVYTGIELSVGVDPYYNDNLSRQAGELHLFKNMASVTWMWFTSYIFTKTKGSYVATHGSTGTFTWDTGTNSNFRTTRLAFPAPVTVNAQKHLNMALNVDVSRLFDSLSPSSMPTIGAAQAGPRETVSDGFKNMFSLVSAESALQW</sequence>
<keyword evidence="2" id="KW-0732">Signal</keyword>
<feature type="domain" description="Copper-binding protein MbnP-like" evidence="3">
    <location>
        <begin position="132"/>
        <end position="340"/>
    </location>
</feature>
<dbReference type="OrthoDB" id="1422031at2"/>
<reference evidence="4 5" key="1">
    <citation type="journal article" date="2011" name="Mol. Biol. Evol.">
        <title>Comparative genomic analysis of fruiting body formation in Myxococcales.</title>
        <authorList>
            <person name="Huntley S."/>
            <person name="Hamann N."/>
            <person name="Wegener-Feldbrugge S."/>
            <person name="Treuner-Lange A."/>
            <person name="Kube M."/>
            <person name="Reinhardt R."/>
            <person name="Klages S."/>
            <person name="Muller R."/>
            <person name="Ronning C.M."/>
            <person name="Nierman W.C."/>
            <person name="Sogaard-Andersen L."/>
        </authorList>
    </citation>
    <scope>NUCLEOTIDE SEQUENCE [LARGE SCALE GENOMIC DNA]</scope>
    <source>
        <strain evidence="4 5">DW4/3-1</strain>
    </source>
</reference>
<evidence type="ECO:0000313" key="5">
    <source>
        <dbReference type="Proteomes" id="UP000001351"/>
    </source>
</evidence>
<evidence type="ECO:0000313" key="4">
    <source>
        <dbReference type="EMBL" id="ADO68227.1"/>
    </source>
</evidence>
<dbReference type="HOGENOM" id="CLU_735503_0_0_7"/>
<dbReference type="KEGG" id="sur:STAUR_0418"/>
<feature type="chain" id="PRO_5003169009" description="Copper-binding protein MbnP-like domain-containing protein" evidence="2">
    <location>
        <begin position="25"/>
        <end position="376"/>
    </location>
</feature>
<evidence type="ECO:0000259" key="3">
    <source>
        <dbReference type="Pfam" id="PF20243"/>
    </source>
</evidence>
<feature type="coiled-coil region" evidence="1">
    <location>
        <begin position="45"/>
        <end position="100"/>
    </location>
</feature>
<evidence type="ECO:0000256" key="1">
    <source>
        <dbReference type="SAM" id="Coils"/>
    </source>
</evidence>
<dbReference type="EMBL" id="CP002271">
    <property type="protein sequence ID" value="ADO68227.1"/>
    <property type="molecule type" value="Genomic_DNA"/>
</dbReference>
<evidence type="ECO:0000256" key="2">
    <source>
        <dbReference type="SAM" id="SignalP"/>
    </source>
</evidence>
<accession>E3FQB7</accession>
<dbReference type="STRING" id="378806.STAUR_0418"/>